<evidence type="ECO:0000313" key="2">
    <source>
        <dbReference type="Proteomes" id="UP000467841"/>
    </source>
</evidence>
<proteinExistence type="predicted"/>
<name>A0A6D2INZ4_9BRAS</name>
<protein>
    <submittedName>
        <fullName evidence="1">Uncharacterized protein</fullName>
    </submittedName>
</protein>
<sequence length="130" mass="14435">MYLLVTNVSYALNENYSAGGTLTELYKRHDSEGWMQVEDHNVLAGEASTRQSFSYVDELSCYSRISVATNGEIALDSSSDTCTSSSSSIHGCVEIVAHGGDKMNHSNMSTCVKPESYTYQKMKPQDEHYR</sequence>
<organism evidence="1 2">
    <name type="scientific">Microthlaspi erraticum</name>
    <dbReference type="NCBI Taxonomy" id="1685480"/>
    <lineage>
        <taxon>Eukaryota</taxon>
        <taxon>Viridiplantae</taxon>
        <taxon>Streptophyta</taxon>
        <taxon>Embryophyta</taxon>
        <taxon>Tracheophyta</taxon>
        <taxon>Spermatophyta</taxon>
        <taxon>Magnoliopsida</taxon>
        <taxon>eudicotyledons</taxon>
        <taxon>Gunneridae</taxon>
        <taxon>Pentapetalae</taxon>
        <taxon>rosids</taxon>
        <taxon>malvids</taxon>
        <taxon>Brassicales</taxon>
        <taxon>Brassicaceae</taxon>
        <taxon>Coluteocarpeae</taxon>
        <taxon>Microthlaspi</taxon>
    </lineage>
</organism>
<dbReference type="OrthoDB" id="1612078at2759"/>
<accession>A0A6D2INZ4</accession>
<dbReference type="AlphaFoldDB" id="A0A6D2INZ4"/>
<keyword evidence="2" id="KW-1185">Reference proteome</keyword>
<dbReference type="EMBL" id="CACVBM020001052">
    <property type="protein sequence ID" value="CAA7026803.1"/>
    <property type="molecule type" value="Genomic_DNA"/>
</dbReference>
<dbReference type="PANTHER" id="PTHR31104">
    <property type="entry name" value="PEPTIDE-N4-(N-ACETYL-BETA-GLUCOSAMINYL)ASPARAGINE AMIDASE A PROTEIN"/>
    <property type="match status" value="1"/>
</dbReference>
<evidence type="ECO:0000313" key="1">
    <source>
        <dbReference type="EMBL" id="CAA7026803.1"/>
    </source>
</evidence>
<comment type="caution">
    <text evidence="1">The sequence shown here is derived from an EMBL/GenBank/DDBJ whole genome shotgun (WGS) entry which is preliminary data.</text>
</comment>
<gene>
    <name evidence="1" type="ORF">MERR_LOCUS14038</name>
</gene>
<reference evidence="1" key="1">
    <citation type="submission" date="2020-01" db="EMBL/GenBank/DDBJ databases">
        <authorList>
            <person name="Mishra B."/>
        </authorList>
    </citation>
    <scope>NUCLEOTIDE SEQUENCE [LARGE SCALE GENOMIC DNA]</scope>
</reference>
<dbReference type="InterPro" id="IPR021102">
    <property type="entry name" value="PNGase_A"/>
</dbReference>
<dbReference type="Proteomes" id="UP000467841">
    <property type="component" value="Unassembled WGS sequence"/>
</dbReference>